<dbReference type="Gene3D" id="3.30.70.1320">
    <property type="entry name" value="Multidrug efflux transporter AcrB pore domain like"/>
    <property type="match status" value="1"/>
</dbReference>
<dbReference type="Gene3D" id="3.30.70.1440">
    <property type="entry name" value="Multidrug efflux transporter AcrB pore domain"/>
    <property type="match status" value="1"/>
</dbReference>
<dbReference type="PANTHER" id="PTHR32063:SF33">
    <property type="entry name" value="RND SUPERFAMILY EFFLUX PUMP PERMEASE COMPONENT"/>
    <property type="match status" value="1"/>
</dbReference>
<feature type="transmembrane region" description="Helical" evidence="1">
    <location>
        <begin position="963"/>
        <end position="983"/>
    </location>
</feature>
<dbReference type="Gene3D" id="3.30.2090.10">
    <property type="entry name" value="Multidrug efflux transporter AcrB TolC docking domain, DN and DC subdomains"/>
    <property type="match status" value="2"/>
</dbReference>
<keyword evidence="1" id="KW-1133">Transmembrane helix</keyword>
<feature type="transmembrane region" description="Helical" evidence="1">
    <location>
        <begin position="995"/>
        <end position="1021"/>
    </location>
</feature>
<proteinExistence type="predicted"/>
<accession>A0A8J6NCS2</accession>
<keyword evidence="1" id="KW-0472">Membrane</keyword>
<name>A0A8J6NCS2_9BACT</name>
<organism evidence="2 3">
    <name type="scientific">Candidatus Desulfobia pelagia</name>
    <dbReference type="NCBI Taxonomy" id="2841692"/>
    <lineage>
        <taxon>Bacteria</taxon>
        <taxon>Pseudomonadati</taxon>
        <taxon>Thermodesulfobacteriota</taxon>
        <taxon>Desulfobulbia</taxon>
        <taxon>Desulfobulbales</taxon>
        <taxon>Desulfobulbaceae</taxon>
        <taxon>Candidatus Desulfobia</taxon>
    </lineage>
</organism>
<comment type="caution">
    <text evidence="2">The sequence shown here is derived from an EMBL/GenBank/DDBJ whole genome shotgun (WGS) entry which is preliminary data.</text>
</comment>
<dbReference type="InterPro" id="IPR001036">
    <property type="entry name" value="Acrflvin-R"/>
</dbReference>
<dbReference type="SUPFAM" id="SSF82714">
    <property type="entry name" value="Multidrug efflux transporter AcrB TolC docking domain, DN and DC subdomains"/>
    <property type="match status" value="2"/>
</dbReference>
<dbReference type="Gene3D" id="1.20.1640.10">
    <property type="entry name" value="Multidrug efflux transporter AcrB transmembrane domain"/>
    <property type="match status" value="2"/>
</dbReference>
<protein>
    <submittedName>
        <fullName evidence="2">Efflux RND transporter permease subunit</fullName>
    </submittedName>
</protein>
<gene>
    <name evidence="2" type="ORF">H8E41_06860</name>
</gene>
<dbReference type="Gene3D" id="3.30.70.1430">
    <property type="entry name" value="Multidrug efflux transporter AcrB pore domain"/>
    <property type="match status" value="2"/>
</dbReference>
<dbReference type="GO" id="GO:0005886">
    <property type="term" value="C:plasma membrane"/>
    <property type="evidence" value="ECO:0007669"/>
    <property type="project" value="TreeGrafter"/>
</dbReference>
<dbReference type="PRINTS" id="PR00702">
    <property type="entry name" value="ACRIFLAVINRP"/>
</dbReference>
<evidence type="ECO:0000313" key="2">
    <source>
        <dbReference type="EMBL" id="MBC8317610.1"/>
    </source>
</evidence>
<dbReference type="Pfam" id="PF00873">
    <property type="entry name" value="ACR_tran"/>
    <property type="match status" value="1"/>
</dbReference>
<feature type="transmembrane region" description="Helical" evidence="1">
    <location>
        <begin position="461"/>
        <end position="484"/>
    </location>
</feature>
<feature type="transmembrane region" description="Helical" evidence="1">
    <location>
        <begin position="866"/>
        <end position="885"/>
    </location>
</feature>
<dbReference type="EMBL" id="JACNJZ010000094">
    <property type="protein sequence ID" value="MBC8317610.1"/>
    <property type="molecule type" value="Genomic_DNA"/>
</dbReference>
<feature type="transmembrane region" description="Helical" evidence="1">
    <location>
        <begin position="20"/>
        <end position="39"/>
    </location>
</feature>
<feature type="transmembrane region" description="Helical" evidence="1">
    <location>
        <begin position="336"/>
        <end position="356"/>
    </location>
</feature>
<dbReference type="AlphaFoldDB" id="A0A8J6NCS2"/>
<dbReference type="InterPro" id="IPR027463">
    <property type="entry name" value="AcrB_DN_DC_subdom"/>
</dbReference>
<sequence length="1032" mass="113974">MDDKPNQKNILAWMAGNPVAANLLMLILIIGGLVTASMITQEVFPEYDLDIVDVSVHYPGASPEEVEKGIILALEEEIRSLDDVERVTAVAEEGRARITVELLSGANANKTLQDIKNGIDRVTSLPDDVERPLISLQTRKREVVRLALYGDIDEWSLFNMADTIREELIDLPEITQVELRGIRQPELSIEVPQKTLRSFGLTLGEIAETVKKRAIDIPAGGIKTPGGEVLLRTTERRDVASEFADLAILSQEDGTEVSLGSIAQINDGYAETDREAYYNGKRAVLIYVYRTGEQTPKDISLAVHRYIDSLTPTLPANIGFAAYNDRSELYQDRLNLLLNNGTLGLLLVLVSLGLFLEPRLAFWVSMGIPISIVGSFILLGFIGGSINMVSMFAFIITLGIVVDDAVVVGENIFHKRQSGLPPLQASIEGVKEMAAPVIIAVATNVIAFLPLLFISGSTGRFFAILPAVVIAVFLISLVECLFILPSHLAYRRKERKGKIFIFLDMIPAYFSKKLERFIATVFSPTLRFALSSRYMVSALSLAILIISYAYWDSGWINFSFRPSIQTDSIDAEIELPYGTNINEVRKIARLVEEGGFRVIEKNGGKDILVGAMTDIGRNGSNTAEITFNLVTQDQRSLTTKEFSTQWRKEVGDIAGLEKLFFDYLVGPGGSAAINVELTHPDPPTLELAATDLAKILSQYNGVTDINDGFAQGKPQFDFKMLPEGQSMGLSTRDLGSQVRHAFYGAEALRQQRGRDEVKVMVRLPESERKSLFHLEQLLILTPDGGEIPLARAALMKKNRAYTEINRVDGKRVINVTANVVPGLANENKILDNLKTEYLPSLLANYSGLKYSFQGRERERRQAVHDLFLGLGFILPAIFCLLAILFRSYSQAVLVMLSIPFGLTSALIGHIIMGYDLSIISIFGMIALCGVVINGGLVFTVTANRLLSAGESPLDAAFNAATRRFRPIMLTAMTTFLGLAPMIFEQSVQARFLVPMAISLGYGILFTTIVILLLMPALWLIYHDVRSWRFSEK</sequence>
<dbReference type="PANTHER" id="PTHR32063">
    <property type="match status" value="1"/>
</dbReference>
<reference evidence="2 3" key="1">
    <citation type="submission" date="2020-08" db="EMBL/GenBank/DDBJ databases">
        <title>Bridging the membrane lipid divide: bacteria of the FCB group superphylum have the potential to synthesize archaeal ether lipids.</title>
        <authorList>
            <person name="Villanueva L."/>
            <person name="Von Meijenfeldt F.A.B."/>
            <person name="Westbye A.B."/>
            <person name="Yadav S."/>
            <person name="Hopmans E.C."/>
            <person name="Dutilh B.E."/>
            <person name="Sinninghe Damste J.S."/>
        </authorList>
    </citation>
    <scope>NUCLEOTIDE SEQUENCE [LARGE SCALE GENOMIC DNA]</scope>
    <source>
        <strain evidence="2">NIOZ-UU47</strain>
    </source>
</reference>
<feature type="transmembrane region" description="Helical" evidence="1">
    <location>
        <begin position="918"/>
        <end position="943"/>
    </location>
</feature>
<dbReference type="Proteomes" id="UP000614424">
    <property type="component" value="Unassembled WGS sequence"/>
</dbReference>
<feature type="transmembrane region" description="Helical" evidence="1">
    <location>
        <begin position="362"/>
        <end position="382"/>
    </location>
</feature>
<evidence type="ECO:0000313" key="3">
    <source>
        <dbReference type="Proteomes" id="UP000614424"/>
    </source>
</evidence>
<evidence type="ECO:0000256" key="1">
    <source>
        <dbReference type="SAM" id="Phobius"/>
    </source>
</evidence>
<feature type="transmembrane region" description="Helical" evidence="1">
    <location>
        <begin position="534"/>
        <end position="551"/>
    </location>
</feature>
<keyword evidence="1" id="KW-0812">Transmembrane</keyword>
<feature type="transmembrane region" description="Helical" evidence="1">
    <location>
        <begin position="433"/>
        <end position="454"/>
    </location>
</feature>
<dbReference type="GO" id="GO:0042910">
    <property type="term" value="F:xenobiotic transmembrane transporter activity"/>
    <property type="evidence" value="ECO:0007669"/>
    <property type="project" value="TreeGrafter"/>
</dbReference>
<dbReference type="SUPFAM" id="SSF82866">
    <property type="entry name" value="Multidrug efflux transporter AcrB transmembrane domain"/>
    <property type="match status" value="2"/>
</dbReference>
<feature type="transmembrane region" description="Helical" evidence="1">
    <location>
        <begin position="891"/>
        <end position="911"/>
    </location>
</feature>
<dbReference type="SUPFAM" id="SSF82693">
    <property type="entry name" value="Multidrug efflux transporter AcrB pore domain, PN1, PN2, PC1 and PC2 subdomains"/>
    <property type="match status" value="2"/>
</dbReference>